<dbReference type="EMBL" id="CP012034">
    <property type="protein sequence ID" value="AKP66804.1"/>
    <property type="molecule type" value="Genomic_DNA"/>
</dbReference>
<dbReference type="STRING" id="1007676.ABM34_03960"/>
<dbReference type="KEGG" id="lgn:ABM34_03960"/>
<dbReference type="OrthoDB" id="2312593at2"/>
<name>A0A0H4QEJ4_9LACO</name>
<protein>
    <submittedName>
        <fullName evidence="2">Uncharacterized protein</fullName>
    </submittedName>
</protein>
<sequence>MRSKKLLISLIFIFSLGFFSVLMGFSPLEKIQSNISPDVDSEVTLEKEKNDSDTLSIKIKYKFKTSKPVITLKSPQITKIDLDDLQKEFGKEHVGLNSEDEAITINLKDHMDKKNAGEFILKTTTDGEFRLLIEGIENTTLAFKVFNFDESSLIPSPAEPDSEKPDETATQDDESSNQNDQEAQDDDTNSDSDAGKLELTDDETDAKSGWTQSKHMLLSTGNITKDDKGNSVTPVLYFGALNYAIEGISVGDAIGGRPIHPEIFSELGDGRKNNITAANSAVIIVPKNGDLYEHQSKKNKEKNTFYTMTYGDGMTGKGHYWGSQRNFITTNLYNFKRPAENYWKPNIVGPDYKGDGSRVSMYEESPKLYSRTDPRTGLTQQRLTFVQQFKSKSVLIKTTQSFDAENTVTIRTEFKNVGRDNLDHFTGYTFRDVSFMKNHKSSDAMRAAPLYSLGSHQGIYTNNKKFEGRAEFYLNRFPDSPYAWSGRGTASSFFTGKETGFPFNLKGESEYDNLPNAFRDINDVGDKTHEPGAGKRWIQSKGWDSGVSMHTEDQSLEVGQSVSMTYATNLDISVKSHPNVDLYDEGTKEKPIMIEKDATSYNLAGYWYDYKNDRVKVTYTLDDENMENGKILTRDKNGKPGYESQTEDEKYVGQSHEFSKDIKLRNLKPGYHTIRVFAENDTTKQKPSDPNIEKQFSYLKTNVIFIPIEATSVPKLMIMSPERGTSMSNPHIPKFEMFDLKGVWTDSDSEKVTLSYVFDGDVEHPHIIEKDANNSSPGKNINWGIEDFSIKDFNDVKTHSITVTIDDGEYQDTDTLYFRHAVGDFDITAPQNIEFGMKQLVPGKTIHAVPSTSGLLKVNDYRRGNSKPLKVMLNIEKFKLVTNSIPGGNGSDENDPQANIELETSFYWNEQYAFRSNDFVIADGIESTDQWLTSTDLTSKITDNLKMKIQKIPEINSGKFKSKWTWTAVESL</sequence>
<dbReference type="Proteomes" id="UP000036106">
    <property type="component" value="Chromosome"/>
</dbReference>
<proteinExistence type="predicted"/>
<evidence type="ECO:0000313" key="3">
    <source>
        <dbReference type="Proteomes" id="UP000036106"/>
    </source>
</evidence>
<dbReference type="PATRIC" id="fig|1007676.4.peg.815"/>
<feature type="region of interest" description="Disordered" evidence="1">
    <location>
        <begin position="152"/>
        <end position="209"/>
    </location>
</feature>
<accession>A0A0H4QEJ4</accession>
<dbReference type="RefSeq" id="WP_048703609.1">
    <property type="nucleotide sequence ID" value="NZ_CP012034.1"/>
</dbReference>
<evidence type="ECO:0000313" key="2">
    <source>
        <dbReference type="EMBL" id="AKP66804.1"/>
    </source>
</evidence>
<dbReference type="AlphaFoldDB" id="A0A0H4QEJ4"/>
<organism evidence="2 3">
    <name type="scientific">Companilactobacillus ginsenosidimutans</name>
    <dbReference type="NCBI Taxonomy" id="1007676"/>
    <lineage>
        <taxon>Bacteria</taxon>
        <taxon>Bacillati</taxon>
        <taxon>Bacillota</taxon>
        <taxon>Bacilli</taxon>
        <taxon>Lactobacillales</taxon>
        <taxon>Lactobacillaceae</taxon>
        <taxon>Companilactobacillus</taxon>
    </lineage>
</organism>
<reference evidence="3" key="1">
    <citation type="submission" date="2015-07" db="EMBL/GenBank/DDBJ databases">
        <title>Lactobacillus ginsenosidimutans/EMML 3141/ whole genome sequencing.</title>
        <authorList>
            <person name="Kim M.K."/>
            <person name="Im W.-T."/>
            <person name="Srinivasan S."/>
            <person name="Lee J.-J."/>
        </authorList>
    </citation>
    <scope>NUCLEOTIDE SEQUENCE [LARGE SCALE GENOMIC DNA]</scope>
    <source>
        <strain evidence="3">EMML 3041</strain>
    </source>
</reference>
<gene>
    <name evidence="2" type="ORF">ABM34_03960</name>
</gene>
<keyword evidence="3" id="KW-1185">Reference proteome</keyword>
<evidence type="ECO:0000256" key="1">
    <source>
        <dbReference type="SAM" id="MobiDB-lite"/>
    </source>
</evidence>